<reference evidence="8" key="1">
    <citation type="submission" date="2020-01" db="EMBL/GenBank/DDBJ databases">
        <title>Genome sequence of Kobresia littledalei, the first chromosome-level genome in the family Cyperaceae.</title>
        <authorList>
            <person name="Qu G."/>
        </authorList>
    </citation>
    <scope>NUCLEOTIDE SEQUENCE</scope>
    <source>
        <strain evidence="8">C.B.Clarke</strain>
        <tissue evidence="8">Leaf</tissue>
    </source>
</reference>
<evidence type="ECO:0000313" key="9">
    <source>
        <dbReference type="Proteomes" id="UP000623129"/>
    </source>
</evidence>
<dbReference type="GO" id="GO:0046983">
    <property type="term" value="F:protein dimerization activity"/>
    <property type="evidence" value="ECO:0007669"/>
    <property type="project" value="InterPro"/>
</dbReference>
<dbReference type="PANTHER" id="PTHR12565:SF184">
    <property type="entry name" value="BHLH TRANSCRIPTION FACTOR"/>
    <property type="match status" value="1"/>
</dbReference>
<comment type="caution">
    <text evidence="8">The sequence shown here is derived from an EMBL/GenBank/DDBJ whole genome shotgun (WGS) entry which is preliminary data.</text>
</comment>
<keyword evidence="4" id="KW-0804">Transcription</keyword>
<proteinExistence type="inferred from homology"/>
<evidence type="ECO:0000256" key="6">
    <source>
        <dbReference type="SAM" id="MobiDB-lite"/>
    </source>
</evidence>
<sequence>MNCGEPSELPHCFLNLNWDQSIDPNSQLESALTSIVSSPATNLISQSEISPQSHYVGTNGPIGTRTGSLTSPPPELNLSMGGGRAGLIPMLPNLVPMNHIDQFQPDSGFSERAARLSCFDGRNYPGFMTQFDLTSIKDQRPEAGLLGGGQVTQLLDKSQLGFNNAVNGLDESSVSDPVSGSGQIGLPGPSDNGVRKRKASAKGKGKETQKVSEDKGSDTKRCKSVESYGTQEEGIKPKSEPNGSVSTGTTEKGNGAKNKGKDTGTKLPEPPKDYIHVRARRGEATDSHSLAERVRREKISQRMKLLQDLVPGCNKVVGKAVMLDEIINYVQSLQRQVEFLSMKLATVNPQLDFNNLPSLLTKDMQQACAPLLNSSFPLDTSGSALPFTNSQQQANPLHFVSSSSSSVDPHNTMHPFFNAITDAASQLGAFWHDDLQNVVQMDIRQNQEEIPVSSQAFNGSIQQAHMKMEL</sequence>
<dbReference type="AlphaFoldDB" id="A0A833RJX1"/>
<feature type="compositionally biased region" description="Polar residues" evidence="6">
    <location>
        <begin position="241"/>
        <end position="252"/>
    </location>
</feature>
<dbReference type="OrthoDB" id="775589at2759"/>
<evidence type="ECO:0000256" key="5">
    <source>
        <dbReference type="ARBA" id="ARBA00023242"/>
    </source>
</evidence>
<dbReference type="PANTHER" id="PTHR12565">
    <property type="entry name" value="STEROL REGULATORY ELEMENT-BINDING PROTEIN"/>
    <property type="match status" value="1"/>
</dbReference>
<comment type="similarity">
    <text evidence="2">Belongs to the bHLH protein family.</text>
</comment>
<evidence type="ECO:0000256" key="4">
    <source>
        <dbReference type="ARBA" id="ARBA00023163"/>
    </source>
</evidence>
<comment type="subcellular location">
    <subcellularLocation>
        <location evidence="1">Nucleus</location>
    </subcellularLocation>
</comment>
<evidence type="ECO:0000256" key="1">
    <source>
        <dbReference type="ARBA" id="ARBA00004123"/>
    </source>
</evidence>
<evidence type="ECO:0000313" key="8">
    <source>
        <dbReference type="EMBL" id="KAF3337221.1"/>
    </source>
</evidence>
<evidence type="ECO:0000259" key="7">
    <source>
        <dbReference type="PROSITE" id="PS50888"/>
    </source>
</evidence>
<evidence type="ECO:0000256" key="2">
    <source>
        <dbReference type="ARBA" id="ARBA00005510"/>
    </source>
</evidence>
<feature type="compositionally biased region" description="Basic and acidic residues" evidence="6">
    <location>
        <begin position="204"/>
        <end position="224"/>
    </location>
</feature>
<dbReference type="Pfam" id="PF00010">
    <property type="entry name" value="HLH"/>
    <property type="match status" value="1"/>
</dbReference>
<dbReference type="SMART" id="SM00353">
    <property type="entry name" value="HLH"/>
    <property type="match status" value="1"/>
</dbReference>
<dbReference type="EMBL" id="SWLB01000006">
    <property type="protein sequence ID" value="KAF3337221.1"/>
    <property type="molecule type" value="Genomic_DNA"/>
</dbReference>
<accession>A0A833RJX1</accession>
<dbReference type="SUPFAM" id="SSF47459">
    <property type="entry name" value="HLH, helix-loop-helix DNA-binding domain"/>
    <property type="match status" value="1"/>
</dbReference>
<keyword evidence="3" id="KW-0805">Transcription regulation</keyword>
<feature type="compositionally biased region" description="Polar residues" evidence="6">
    <location>
        <begin position="171"/>
        <end position="181"/>
    </location>
</feature>
<protein>
    <submittedName>
        <fullName evidence="8">Transcription factor bHLH77-like protein</fullName>
    </submittedName>
</protein>
<gene>
    <name evidence="8" type="ORF">FCM35_KLT17808</name>
</gene>
<dbReference type="PROSITE" id="PS50888">
    <property type="entry name" value="BHLH"/>
    <property type="match status" value="1"/>
</dbReference>
<evidence type="ECO:0000256" key="3">
    <source>
        <dbReference type="ARBA" id="ARBA00023015"/>
    </source>
</evidence>
<keyword evidence="5" id="KW-0539">Nucleus</keyword>
<feature type="compositionally biased region" description="Basic and acidic residues" evidence="6">
    <location>
        <begin position="259"/>
        <end position="272"/>
    </location>
</feature>
<feature type="domain" description="BHLH" evidence="7">
    <location>
        <begin position="283"/>
        <end position="333"/>
    </location>
</feature>
<dbReference type="InterPro" id="IPR011598">
    <property type="entry name" value="bHLH_dom"/>
</dbReference>
<dbReference type="Gene3D" id="4.10.280.10">
    <property type="entry name" value="Helix-loop-helix DNA-binding domain"/>
    <property type="match status" value="1"/>
</dbReference>
<keyword evidence="9" id="KW-1185">Reference proteome</keyword>
<dbReference type="InterPro" id="IPR024097">
    <property type="entry name" value="bHLH_ZIP_TF"/>
</dbReference>
<organism evidence="8 9">
    <name type="scientific">Carex littledalei</name>
    <dbReference type="NCBI Taxonomy" id="544730"/>
    <lineage>
        <taxon>Eukaryota</taxon>
        <taxon>Viridiplantae</taxon>
        <taxon>Streptophyta</taxon>
        <taxon>Embryophyta</taxon>
        <taxon>Tracheophyta</taxon>
        <taxon>Spermatophyta</taxon>
        <taxon>Magnoliopsida</taxon>
        <taxon>Liliopsida</taxon>
        <taxon>Poales</taxon>
        <taxon>Cyperaceae</taxon>
        <taxon>Cyperoideae</taxon>
        <taxon>Cariceae</taxon>
        <taxon>Carex</taxon>
        <taxon>Carex subgen. Euthyceras</taxon>
    </lineage>
</organism>
<dbReference type="GO" id="GO:0005634">
    <property type="term" value="C:nucleus"/>
    <property type="evidence" value="ECO:0007669"/>
    <property type="project" value="UniProtKB-SubCell"/>
</dbReference>
<dbReference type="InterPro" id="IPR036638">
    <property type="entry name" value="HLH_DNA-bd_sf"/>
</dbReference>
<dbReference type="Proteomes" id="UP000623129">
    <property type="component" value="Unassembled WGS sequence"/>
</dbReference>
<dbReference type="GO" id="GO:0003700">
    <property type="term" value="F:DNA-binding transcription factor activity"/>
    <property type="evidence" value="ECO:0007669"/>
    <property type="project" value="TreeGrafter"/>
</dbReference>
<name>A0A833RJX1_9POAL</name>
<feature type="region of interest" description="Disordered" evidence="6">
    <location>
        <begin position="171"/>
        <end position="272"/>
    </location>
</feature>
<dbReference type="CDD" id="cd18919">
    <property type="entry name" value="bHLH_AtBPE_like"/>
    <property type="match status" value="1"/>
</dbReference>
<dbReference type="FunFam" id="4.10.280.10:FF:000002">
    <property type="entry name" value="Basic helix-loop-helix transcription factor"/>
    <property type="match status" value="1"/>
</dbReference>